<dbReference type="Gene3D" id="3.30.413.10">
    <property type="entry name" value="Sulfite Reductase Hemoprotein, domain 1"/>
    <property type="match status" value="2"/>
</dbReference>
<dbReference type="PRINTS" id="PR00397">
    <property type="entry name" value="SIROHAEM"/>
</dbReference>
<evidence type="ECO:0000256" key="4">
    <source>
        <dbReference type="ARBA" id="ARBA00023002"/>
    </source>
</evidence>
<keyword evidence="2" id="KW-0349">Heme</keyword>
<dbReference type="PANTHER" id="PTHR32439:SF9">
    <property type="entry name" value="BLR3264 PROTEIN"/>
    <property type="match status" value="1"/>
</dbReference>
<name>A0A0C2DR67_9BACT</name>
<dbReference type="Pfam" id="PF01077">
    <property type="entry name" value="NIR_SIR"/>
    <property type="match status" value="1"/>
</dbReference>
<dbReference type="PANTHER" id="PTHR32439">
    <property type="entry name" value="FERREDOXIN--NITRITE REDUCTASE, CHLOROPLASTIC"/>
    <property type="match status" value="1"/>
</dbReference>
<dbReference type="Proteomes" id="UP000035068">
    <property type="component" value="Unassembled WGS sequence"/>
</dbReference>
<evidence type="ECO:0000256" key="2">
    <source>
        <dbReference type="ARBA" id="ARBA00022617"/>
    </source>
</evidence>
<sequence length="439" mass="47174">MISAHPAKRTIDFQKLRLDGVYRMNDEDELMLRIKVPAGVLSVEQALKAAELAERFAGARLHLTTRGSIELHRVCYTDLAAIGAGLAAVGLTSRGACGGAVRGIACSTSFSPNFAQTQALARRLHRHFAGNPHFEGLPKKFKIAVEDGYTGARHLIQDIGLVLVGNENGEARYDVWVGGGLGREPQAAIRLEEAYAEDRLLALVEAVVRVYARHTPPGKRLKLLLRRVGESTFRRLLETELAVRPQQLAPGGLDAAPAPPGGGLPVTAAIFAGDLEAALLRRLAELARSHAGGYLAITADQNLAFAPLSDDDRDALIESLATAGLRGDSREEQTTLRVCVGNHACRMGLSPTRDVARALLKSMPADARKLSWAISGCPNSCSQAQLADFGVVTSSLAKDENGERHPRFDIYRRKDAGLGQKIQIGLSLNELLEAVSHAD</sequence>
<dbReference type="SUPFAM" id="SSF55124">
    <property type="entry name" value="Nitrite/Sulfite reductase N-terminal domain-like"/>
    <property type="match status" value="2"/>
</dbReference>
<dbReference type="GO" id="GO:0046872">
    <property type="term" value="F:metal ion binding"/>
    <property type="evidence" value="ECO:0007669"/>
    <property type="project" value="UniProtKB-KW"/>
</dbReference>
<keyword evidence="3" id="KW-0479">Metal-binding</keyword>
<dbReference type="Pfam" id="PF03460">
    <property type="entry name" value="NIR_SIR_ferr"/>
    <property type="match status" value="2"/>
</dbReference>
<dbReference type="GO" id="GO:0016491">
    <property type="term" value="F:oxidoreductase activity"/>
    <property type="evidence" value="ECO:0007669"/>
    <property type="project" value="UniProtKB-KW"/>
</dbReference>
<feature type="domain" description="Nitrite/sulphite reductase 4Fe-4S" evidence="7">
    <location>
        <begin position="116"/>
        <end position="242"/>
    </location>
</feature>
<dbReference type="InterPro" id="IPR051329">
    <property type="entry name" value="NIR_SIR_4Fe-4S"/>
</dbReference>
<comment type="caution">
    <text evidence="9">The sequence shown here is derived from an EMBL/GenBank/DDBJ whole genome shotgun (WGS) entry which is preliminary data.</text>
</comment>
<dbReference type="AlphaFoldDB" id="A0A0C2DR67"/>
<evidence type="ECO:0000256" key="6">
    <source>
        <dbReference type="ARBA" id="ARBA00023014"/>
    </source>
</evidence>
<evidence type="ECO:0000256" key="3">
    <source>
        <dbReference type="ARBA" id="ARBA00022723"/>
    </source>
</evidence>
<keyword evidence="4" id="KW-0560">Oxidoreductase</keyword>
<keyword evidence="5" id="KW-0408">Iron</keyword>
<evidence type="ECO:0000259" key="7">
    <source>
        <dbReference type="Pfam" id="PF01077"/>
    </source>
</evidence>
<dbReference type="EMBL" id="JWJD01000006">
    <property type="protein sequence ID" value="KIH75934.1"/>
    <property type="molecule type" value="Genomic_DNA"/>
</dbReference>
<dbReference type="RefSeq" id="WP_040100262.1">
    <property type="nucleotide sequence ID" value="NZ_JWJD01000006.1"/>
</dbReference>
<dbReference type="Gene3D" id="3.90.480.10">
    <property type="entry name" value="Sulfite Reductase Hemoprotein,Domain 2"/>
    <property type="match status" value="1"/>
</dbReference>
<evidence type="ECO:0000256" key="5">
    <source>
        <dbReference type="ARBA" id="ARBA00023004"/>
    </source>
</evidence>
<dbReference type="GO" id="GO:0020037">
    <property type="term" value="F:heme binding"/>
    <property type="evidence" value="ECO:0007669"/>
    <property type="project" value="InterPro"/>
</dbReference>
<proteinExistence type="predicted"/>
<dbReference type="PROSITE" id="PS00365">
    <property type="entry name" value="NIR_SIR"/>
    <property type="match status" value="1"/>
</dbReference>
<keyword evidence="6" id="KW-0411">Iron-sulfur</keyword>
<gene>
    <name evidence="9" type="ORF">GFER_13555</name>
</gene>
<dbReference type="InterPro" id="IPR005117">
    <property type="entry name" value="NiRdtase/SiRdtase_haem-b_fer"/>
</dbReference>
<feature type="domain" description="Nitrite/Sulfite reductase ferredoxin-like" evidence="8">
    <location>
        <begin position="261"/>
        <end position="321"/>
    </location>
</feature>
<accession>A0A0C2DR67</accession>
<protein>
    <recommendedName>
        <fullName evidence="11">Nitrite reductase</fullName>
    </recommendedName>
</protein>
<dbReference type="InterPro" id="IPR006067">
    <property type="entry name" value="NO2/SO3_Rdtase_4Fe4S_dom"/>
</dbReference>
<evidence type="ECO:0000313" key="10">
    <source>
        <dbReference type="Proteomes" id="UP000035068"/>
    </source>
</evidence>
<reference evidence="9 10" key="1">
    <citation type="submission" date="2014-12" db="EMBL/GenBank/DDBJ databases">
        <title>Genomes of Geoalkalibacter ferrihydriticus and Geoalkalibacter subterraneus, two haloalkaliphilic metal-reducing members of the Geobacteraceae.</title>
        <authorList>
            <person name="Badalamenti J.P."/>
            <person name="Torres C.I."/>
            <person name="Krajmalnik-Brown R."/>
            <person name="Bond D.R."/>
        </authorList>
    </citation>
    <scope>NUCLEOTIDE SEQUENCE [LARGE SCALE GENOMIC DNA]</scope>
    <source>
        <strain evidence="9 10">DSM 17813</strain>
    </source>
</reference>
<dbReference type="InterPro" id="IPR036136">
    <property type="entry name" value="Nit/Sulf_reduc_fer-like_dom_sf"/>
</dbReference>
<organism evidence="9 10">
    <name type="scientific">Geoalkalibacter ferrihydriticus DSM 17813</name>
    <dbReference type="NCBI Taxonomy" id="1121915"/>
    <lineage>
        <taxon>Bacteria</taxon>
        <taxon>Pseudomonadati</taxon>
        <taxon>Thermodesulfobacteriota</taxon>
        <taxon>Desulfuromonadia</taxon>
        <taxon>Desulfuromonadales</taxon>
        <taxon>Geoalkalibacteraceae</taxon>
        <taxon>Geoalkalibacter</taxon>
    </lineage>
</organism>
<keyword evidence="10" id="KW-1185">Reference proteome</keyword>
<evidence type="ECO:0008006" key="11">
    <source>
        <dbReference type="Google" id="ProtNLM"/>
    </source>
</evidence>
<dbReference type="SUPFAM" id="SSF56014">
    <property type="entry name" value="Nitrite and sulphite reductase 4Fe-4S domain-like"/>
    <property type="match status" value="2"/>
</dbReference>
<evidence type="ECO:0000259" key="8">
    <source>
        <dbReference type="Pfam" id="PF03460"/>
    </source>
</evidence>
<dbReference type="InterPro" id="IPR045854">
    <property type="entry name" value="NO2/SO3_Rdtase_4Fe4S_sf"/>
</dbReference>
<dbReference type="GO" id="GO:0051539">
    <property type="term" value="F:4 iron, 4 sulfur cluster binding"/>
    <property type="evidence" value="ECO:0007669"/>
    <property type="project" value="UniProtKB-KW"/>
</dbReference>
<feature type="domain" description="Nitrite/Sulfite reductase ferredoxin-like" evidence="8">
    <location>
        <begin position="22"/>
        <end position="88"/>
    </location>
</feature>
<evidence type="ECO:0000313" key="9">
    <source>
        <dbReference type="EMBL" id="KIH75934.1"/>
    </source>
</evidence>
<keyword evidence="1" id="KW-0004">4Fe-4S</keyword>
<evidence type="ECO:0000256" key="1">
    <source>
        <dbReference type="ARBA" id="ARBA00022485"/>
    </source>
</evidence>
<dbReference type="InterPro" id="IPR006066">
    <property type="entry name" value="NO2/SO3_Rdtase_FeS/sirohaem_BS"/>
</dbReference>